<evidence type="ECO:0000256" key="2">
    <source>
        <dbReference type="ARBA" id="ARBA00022679"/>
    </source>
</evidence>
<sequence length="326" mass="37018">MLNYSSAVTAVVPSVAVPDNLFLQDVLQGLGEPQKRLSPKYFYDAEGSHLFNQICELEEYYPYRTELAMLPGVAADLREFFAGHQQKGLGVVEFGAGSLHKIRLLIDGIPFLNRYIPVDICGEHLRMASQGLSRRYPQVKVTPIEADFTGYVTLPERSTRLLGFFPGSTIGNMLPDEAIHFMHHMRDSMGMGSHLLIGVDTKKDTRILHWAYNDQAGITARFNKNILKRINRELDGNFDIGCFKHEAWYNKSLGRIEMHLRSKVAQTVTVAGEHFFFCEDETIHTENSYKYHPEEFARLAAMSGWGTVKRWAAADDMFSMFLLTAR</sequence>
<dbReference type="PANTHER" id="PTHR43397">
    <property type="entry name" value="ERGOTHIONEINE BIOSYNTHESIS PROTEIN 1"/>
    <property type="match status" value="1"/>
</dbReference>
<evidence type="ECO:0000259" key="3">
    <source>
        <dbReference type="Pfam" id="PF10017"/>
    </source>
</evidence>
<evidence type="ECO:0000256" key="1">
    <source>
        <dbReference type="ARBA" id="ARBA00022603"/>
    </source>
</evidence>
<proteinExistence type="predicted"/>
<dbReference type="PANTHER" id="PTHR43397:SF1">
    <property type="entry name" value="ERGOTHIONEINE BIOSYNTHESIS PROTEIN 1"/>
    <property type="match status" value="1"/>
</dbReference>
<dbReference type="InterPro" id="IPR029063">
    <property type="entry name" value="SAM-dependent_MTases_sf"/>
</dbReference>
<dbReference type="InterPro" id="IPR019257">
    <property type="entry name" value="MeTrfase_dom"/>
</dbReference>
<dbReference type="PIRSF" id="PIRSF018005">
    <property type="entry name" value="UCP018005"/>
    <property type="match status" value="1"/>
</dbReference>
<dbReference type="Gene3D" id="3.40.50.150">
    <property type="entry name" value="Vaccinia Virus protein VP39"/>
    <property type="match status" value="1"/>
</dbReference>
<dbReference type="GO" id="GO:0032259">
    <property type="term" value="P:methylation"/>
    <property type="evidence" value="ECO:0007669"/>
    <property type="project" value="UniProtKB-KW"/>
</dbReference>
<dbReference type="EC" id="2.1.1.44" evidence="4"/>
<dbReference type="InterPro" id="IPR035094">
    <property type="entry name" value="EgtD"/>
</dbReference>
<dbReference type="InterPro" id="IPR017804">
    <property type="entry name" value="MeTrfase_EgtD-like"/>
</dbReference>
<dbReference type="SUPFAM" id="SSF53335">
    <property type="entry name" value="S-adenosyl-L-methionine-dependent methyltransferases"/>
    <property type="match status" value="1"/>
</dbReference>
<accession>A0A928YTQ3</accession>
<feature type="domain" description="Histidine-specific methyltransferase SAM-dependent" evidence="3">
    <location>
        <begin position="23"/>
        <end position="324"/>
    </location>
</feature>
<dbReference type="Pfam" id="PF10017">
    <property type="entry name" value="Methyltransf_33"/>
    <property type="match status" value="1"/>
</dbReference>
<dbReference type="Proteomes" id="UP000652567">
    <property type="component" value="Unassembled WGS sequence"/>
</dbReference>
<dbReference type="EMBL" id="PRDL01000001">
    <property type="protein sequence ID" value="MBE8717254.1"/>
    <property type="molecule type" value="Genomic_DNA"/>
</dbReference>
<keyword evidence="1 4" id="KW-0489">Methyltransferase</keyword>
<keyword evidence="2 4" id="KW-0808">Transferase</keyword>
<protein>
    <submittedName>
        <fullName evidence="4">L-histidine N(Alpha)-methyltransferase</fullName>
        <ecNumber evidence="4">2.1.1.44</ecNumber>
    </submittedName>
</protein>
<organism evidence="4 5">
    <name type="scientific">Cellvibrio polysaccharolyticus</name>
    <dbReference type="NCBI Taxonomy" id="2082724"/>
    <lineage>
        <taxon>Bacteria</taxon>
        <taxon>Pseudomonadati</taxon>
        <taxon>Pseudomonadota</taxon>
        <taxon>Gammaproteobacteria</taxon>
        <taxon>Cellvibrionales</taxon>
        <taxon>Cellvibrionaceae</taxon>
        <taxon>Cellvibrio</taxon>
    </lineage>
</organism>
<dbReference type="NCBIfam" id="TIGR03438">
    <property type="entry name" value="egtD_ergothio"/>
    <property type="match status" value="1"/>
</dbReference>
<name>A0A928YTQ3_9GAMM</name>
<gene>
    <name evidence="4" type="primary">egtD</name>
    <name evidence="4" type="ORF">C4F51_08650</name>
</gene>
<dbReference type="InterPro" id="IPR051128">
    <property type="entry name" value="EgtD_Methyltrsf_superfamily"/>
</dbReference>
<dbReference type="RefSeq" id="WP_193908964.1">
    <property type="nucleotide sequence ID" value="NZ_PRDL01000001.1"/>
</dbReference>
<comment type="caution">
    <text evidence="4">The sequence shown here is derived from an EMBL/GenBank/DDBJ whole genome shotgun (WGS) entry which is preliminary data.</text>
</comment>
<reference evidence="4" key="1">
    <citation type="submission" date="2018-07" db="EMBL/GenBank/DDBJ databases">
        <title>Genome assembly of strain Ka43.</title>
        <authorList>
            <person name="Kukolya J."/>
            <person name="Nagy I."/>
            <person name="Horvath B."/>
            <person name="Toth A."/>
        </authorList>
    </citation>
    <scope>NUCLEOTIDE SEQUENCE</scope>
    <source>
        <strain evidence="4">KB43</strain>
    </source>
</reference>
<dbReference type="AlphaFoldDB" id="A0A928YTQ3"/>
<evidence type="ECO:0000313" key="4">
    <source>
        <dbReference type="EMBL" id="MBE8717254.1"/>
    </source>
</evidence>
<keyword evidence="5" id="KW-1185">Reference proteome</keyword>
<evidence type="ECO:0000313" key="5">
    <source>
        <dbReference type="Proteomes" id="UP000652567"/>
    </source>
</evidence>
<dbReference type="GO" id="GO:0052706">
    <property type="term" value="F:L-histidine N(alpha)-methyltransferase activity"/>
    <property type="evidence" value="ECO:0007669"/>
    <property type="project" value="UniProtKB-EC"/>
</dbReference>